<name>A0A1C2ECR1_9HYPH</name>
<dbReference type="Proteomes" id="UP000094412">
    <property type="component" value="Unassembled WGS sequence"/>
</dbReference>
<dbReference type="PANTHER" id="PTHR34109">
    <property type="entry name" value="BNAUNNG04460D PROTEIN-RELATED"/>
    <property type="match status" value="1"/>
</dbReference>
<dbReference type="Gene3D" id="3.10.180.10">
    <property type="entry name" value="2,3-Dihydroxybiphenyl 1,2-Dioxygenase, domain 1"/>
    <property type="match status" value="1"/>
</dbReference>
<dbReference type="EMBL" id="MDEO01000020">
    <property type="protein sequence ID" value="OCX24746.1"/>
    <property type="molecule type" value="Genomic_DNA"/>
</dbReference>
<dbReference type="InterPro" id="IPR029068">
    <property type="entry name" value="Glyas_Bleomycin-R_OHBP_Dase"/>
</dbReference>
<dbReference type="InterPro" id="IPR004360">
    <property type="entry name" value="Glyas_Fos-R_dOase_dom"/>
</dbReference>
<dbReference type="AlphaFoldDB" id="A0A1C2ECR1"/>
<evidence type="ECO:0000313" key="3">
    <source>
        <dbReference type="Proteomes" id="UP000094412"/>
    </source>
</evidence>
<dbReference type="RefSeq" id="WP_024925390.1">
    <property type="nucleotide sequence ID" value="NZ_MDEO01000020.1"/>
</dbReference>
<protein>
    <submittedName>
        <fullName evidence="2">Glyoxalase</fullName>
    </submittedName>
</protein>
<comment type="caution">
    <text evidence="2">The sequence shown here is derived from an EMBL/GenBank/DDBJ whole genome shotgun (WGS) entry which is preliminary data.</text>
</comment>
<dbReference type="SUPFAM" id="SSF54593">
    <property type="entry name" value="Glyoxalase/Bleomycin resistance protein/Dihydroxybiphenyl dioxygenase"/>
    <property type="match status" value="1"/>
</dbReference>
<feature type="domain" description="VOC" evidence="1">
    <location>
        <begin position="15"/>
        <end position="140"/>
    </location>
</feature>
<accession>A0A1C2ECR1</accession>
<dbReference type="CDD" id="cd07246">
    <property type="entry name" value="VOC_like"/>
    <property type="match status" value="1"/>
</dbReference>
<dbReference type="Pfam" id="PF00903">
    <property type="entry name" value="Glyoxalase"/>
    <property type="match status" value="1"/>
</dbReference>
<keyword evidence="3" id="KW-1185">Reference proteome</keyword>
<organism evidence="2 3">
    <name type="scientific">Mesorhizobium hungaricum</name>
    <dbReference type="NCBI Taxonomy" id="1566387"/>
    <lineage>
        <taxon>Bacteria</taxon>
        <taxon>Pseudomonadati</taxon>
        <taxon>Pseudomonadota</taxon>
        <taxon>Alphaproteobacteria</taxon>
        <taxon>Hyphomicrobiales</taxon>
        <taxon>Phyllobacteriaceae</taxon>
        <taxon>Mesorhizobium</taxon>
    </lineage>
</organism>
<reference evidence="2 3" key="1">
    <citation type="submission" date="2016-08" db="EMBL/GenBank/DDBJ databases">
        <title>Whole genome sequence of Mesorhizobium sp. strain UASWS1009 isolated from industrial sewage.</title>
        <authorList>
            <person name="Crovadore J."/>
            <person name="Calmin G."/>
            <person name="Chablais R."/>
            <person name="Cochard B."/>
            <person name="Lefort F."/>
        </authorList>
    </citation>
    <scope>NUCLEOTIDE SEQUENCE [LARGE SCALE GENOMIC DNA]</scope>
    <source>
        <strain evidence="2 3">UASWS1009</strain>
    </source>
</reference>
<dbReference type="PANTHER" id="PTHR34109:SF1">
    <property type="entry name" value="VOC DOMAIN-CONTAINING PROTEIN"/>
    <property type="match status" value="1"/>
</dbReference>
<gene>
    <name evidence="2" type="ORF">QV13_01635</name>
</gene>
<sequence length="142" mass="15902">MNDTTAQTEYPRPKVLGGLIAYLQVDGAVKAADFYKRAFGAEEVFSYPPDEQGRTMHIHLYINGSSLMLSDAFPEHGHPHKAAQGYTMQLVLGADNIESWWKRAVDAGCEIENPLAEMFWGDRWGSLRDPFGVNWAMNAPIK</sequence>
<proteinExistence type="predicted"/>
<evidence type="ECO:0000313" key="2">
    <source>
        <dbReference type="EMBL" id="OCX24746.1"/>
    </source>
</evidence>
<dbReference type="InterPro" id="IPR037523">
    <property type="entry name" value="VOC_core"/>
</dbReference>
<dbReference type="OrthoDB" id="9795306at2"/>
<dbReference type="STRING" id="1566387.QV13_01635"/>
<dbReference type="PROSITE" id="PS51819">
    <property type="entry name" value="VOC"/>
    <property type="match status" value="1"/>
</dbReference>
<evidence type="ECO:0000259" key="1">
    <source>
        <dbReference type="PROSITE" id="PS51819"/>
    </source>
</evidence>